<dbReference type="PANTHER" id="PTHR48079">
    <property type="entry name" value="PROTEIN YEEZ"/>
    <property type="match status" value="1"/>
</dbReference>
<dbReference type="InterPro" id="IPR036291">
    <property type="entry name" value="NAD(P)-bd_dom_sf"/>
</dbReference>
<gene>
    <name evidence="2" type="ORF">SCUCBS95973_009646</name>
</gene>
<comment type="caution">
    <text evidence="2">The sequence shown here is derived from an EMBL/GenBank/DDBJ whole genome shotgun (WGS) entry which is preliminary data.</text>
</comment>
<reference evidence="2 3" key="1">
    <citation type="submission" date="2024-01" db="EMBL/GenBank/DDBJ databases">
        <authorList>
            <person name="Allen C."/>
            <person name="Tagirdzhanova G."/>
        </authorList>
    </citation>
    <scope>NUCLEOTIDE SEQUENCE [LARGE SCALE GENOMIC DNA]</scope>
</reference>
<dbReference type="PANTHER" id="PTHR48079:SF9">
    <property type="entry name" value="PUTATIVE-RELATED"/>
    <property type="match status" value="1"/>
</dbReference>
<name>A0ABP0D087_9PEZI</name>
<dbReference type="Proteomes" id="UP001642405">
    <property type="component" value="Unassembled WGS sequence"/>
</dbReference>
<feature type="domain" description="NAD-dependent epimerase/dehydratase" evidence="1">
    <location>
        <begin position="3"/>
        <end position="229"/>
    </location>
</feature>
<proteinExistence type="predicted"/>
<evidence type="ECO:0000313" key="2">
    <source>
        <dbReference type="EMBL" id="CAK7236555.1"/>
    </source>
</evidence>
<accession>A0ABP0D087</accession>
<dbReference type="EMBL" id="CAWUHB010000118">
    <property type="protein sequence ID" value="CAK7236555.1"/>
    <property type="molecule type" value="Genomic_DNA"/>
</dbReference>
<dbReference type="CDD" id="cd05262">
    <property type="entry name" value="SDR_a7"/>
    <property type="match status" value="1"/>
</dbReference>
<sequence length="317" mass="32981">MHVFVTGSTGFVGSSVVKELLAAGHTVSGLTRSDKGAEQLKAQNVEVVRGTIEDVALLEATAAKSDAVIHLAFIHDFARFVEACQIDRAAITALGNGLVKAGGGVDRSLVVTSGTMMISRGEFGALLTEDSPLNTESPISQARGPSEQVCLDFAKPENGGIRASVVRLAPVTHAPGGRSGFAGLLVNIALTSGKSAYVGQGLNQWSAGHKDDAAVLYRLAAEKAVPGSVYHANGEQGVQVKVLAETIGKELGLPVESIEGPAAMEHFKWFMLPCTTDNIVSSEKTQKALGWTPKGATLLEELPTIVAFVKSDAAAAH</sequence>
<dbReference type="Gene3D" id="3.40.50.720">
    <property type="entry name" value="NAD(P)-binding Rossmann-like Domain"/>
    <property type="match status" value="1"/>
</dbReference>
<organism evidence="2 3">
    <name type="scientific">Sporothrix curviconia</name>
    <dbReference type="NCBI Taxonomy" id="1260050"/>
    <lineage>
        <taxon>Eukaryota</taxon>
        <taxon>Fungi</taxon>
        <taxon>Dikarya</taxon>
        <taxon>Ascomycota</taxon>
        <taxon>Pezizomycotina</taxon>
        <taxon>Sordariomycetes</taxon>
        <taxon>Sordariomycetidae</taxon>
        <taxon>Ophiostomatales</taxon>
        <taxon>Ophiostomataceae</taxon>
        <taxon>Sporothrix</taxon>
    </lineage>
</organism>
<evidence type="ECO:0000313" key="3">
    <source>
        <dbReference type="Proteomes" id="UP001642405"/>
    </source>
</evidence>
<dbReference type="Pfam" id="PF01370">
    <property type="entry name" value="Epimerase"/>
    <property type="match status" value="1"/>
</dbReference>
<dbReference type="SUPFAM" id="SSF51735">
    <property type="entry name" value="NAD(P)-binding Rossmann-fold domains"/>
    <property type="match status" value="1"/>
</dbReference>
<dbReference type="InterPro" id="IPR001509">
    <property type="entry name" value="Epimerase_deHydtase"/>
</dbReference>
<protein>
    <recommendedName>
        <fullName evidence="1">NAD-dependent epimerase/dehydratase domain-containing protein</fullName>
    </recommendedName>
</protein>
<dbReference type="InterPro" id="IPR051783">
    <property type="entry name" value="NAD(P)-dependent_oxidoreduct"/>
</dbReference>
<evidence type="ECO:0000259" key="1">
    <source>
        <dbReference type="Pfam" id="PF01370"/>
    </source>
</evidence>
<keyword evidence="3" id="KW-1185">Reference proteome</keyword>